<dbReference type="SUPFAM" id="SSF56059">
    <property type="entry name" value="Glutathione synthetase ATP-binding domain-like"/>
    <property type="match status" value="1"/>
</dbReference>
<dbReference type="InterPro" id="IPR026838">
    <property type="entry name" value="YheC/D"/>
</dbReference>
<accession>A0ABW3DJ98</accession>
<name>A0ABW3DJ98_9BACL</name>
<gene>
    <name evidence="1" type="ORF">ACFQ03_24265</name>
</gene>
<organism evidence="1 2">
    <name type="scientific">Paenibacillus residui</name>
    <dbReference type="NCBI Taxonomy" id="629724"/>
    <lineage>
        <taxon>Bacteria</taxon>
        <taxon>Bacillati</taxon>
        <taxon>Bacillota</taxon>
        <taxon>Bacilli</taxon>
        <taxon>Bacillales</taxon>
        <taxon>Paenibacillaceae</taxon>
        <taxon>Paenibacillus</taxon>
    </lineage>
</organism>
<dbReference type="Proteomes" id="UP001597120">
    <property type="component" value="Unassembled WGS sequence"/>
</dbReference>
<dbReference type="RefSeq" id="WP_144940497.1">
    <property type="nucleotide sequence ID" value="NZ_JBHTIU010000104.1"/>
</dbReference>
<proteinExistence type="predicted"/>
<dbReference type="Pfam" id="PF14398">
    <property type="entry name" value="ATPgrasp_YheCD"/>
    <property type="match status" value="1"/>
</dbReference>
<comment type="caution">
    <text evidence="1">The sequence shown here is derived from an EMBL/GenBank/DDBJ whole genome shotgun (WGS) entry which is preliminary data.</text>
</comment>
<evidence type="ECO:0000313" key="1">
    <source>
        <dbReference type="EMBL" id="MFD0872240.1"/>
    </source>
</evidence>
<dbReference type="EMBL" id="JBHTIU010000104">
    <property type="protein sequence ID" value="MFD0872240.1"/>
    <property type="molecule type" value="Genomic_DNA"/>
</dbReference>
<sequence>MRTKNYNSATIVGKLKVYYYLAANHQVSKHLPYTTSFSKKNLKRMTESFRCLYIKPNVGSLGIGIYKLETDDEGYLLRSRKRTRRFTDIHSLYRHLLNVKKKKLLIQQAVGLDRVQGNPYDLRAMVQRKPKGKWTCTGVIAKVGKPNKIVTNYHQGGRLVNMSKLFRQLQLSPEEGEERLALIRKTALQIARVLSKKKSGMREMGIDFAVEEESKQLFVLEVNSRQPQFAPIRKVDRAMYNRVMSYARAYGRKHG</sequence>
<reference evidence="2" key="1">
    <citation type="journal article" date="2019" name="Int. J. Syst. Evol. Microbiol.">
        <title>The Global Catalogue of Microorganisms (GCM) 10K type strain sequencing project: providing services to taxonomists for standard genome sequencing and annotation.</title>
        <authorList>
            <consortium name="The Broad Institute Genomics Platform"/>
            <consortium name="The Broad Institute Genome Sequencing Center for Infectious Disease"/>
            <person name="Wu L."/>
            <person name="Ma J."/>
        </authorList>
    </citation>
    <scope>NUCLEOTIDE SEQUENCE [LARGE SCALE GENOMIC DNA]</scope>
    <source>
        <strain evidence="2">CCUG 57263</strain>
    </source>
</reference>
<dbReference type="Gene3D" id="3.30.470.20">
    <property type="entry name" value="ATP-grasp fold, B domain"/>
    <property type="match status" value="1"/>
</dbReference>
<evidence type="ECO:0000313" key="2">
    <source>
        <dbReference type="Proteomes" id="UP001597120"/>
    </source>
</evidence>
<keyword evidence="2" id="KW-1185">Reference proteome</keyword>
<protein>
    <submittedName>
        <fullName evidence="1">YheC/YheD family protein</fullName>
    </submittedName>
</protein>